<gene>
    <name evidence="8" type="ORF">N47_Q17570</name>
</gene>
<keyword evidence="4" id="KW-0378">Hydrolase</keyword>
<evidence type="ECO:0000313" key="8">
    <source>
        <dbReference type="EMBL" id="CBX30434.1"/>
    </source>
</evidence>
<dbReference type="InterPro" id="IPR013527">
    <property type="entry name" value="YicC-like_N"/>
</dbReference>
<protein>
    <recommendedName>
        <fullName evidence="9">YicC family protein</fullName>
    </recommendedName>
</protein>
<evidence type="ECO:0000259" key="6">
    <source>
        <dbReference type="Pfam" id="PF03755"/>
    </source>
</evidence>
<evidence type="ECO:0000256" key="4">
    <source>
        <dbReference type="ARBA" id="ARBA00022801"/>
    </source>
</evidence>
<evidence type="ECO:0000256" key="3">
    <source>
        <dbReference type="ARBA" id="ARBA00022759"/>
    </source>
</evidence>
<sequence>MCCRYKTGLQIMIKSMTGFASSEKTGEGFEVITETRTYNSKYLDVNLRLPYEYSALEERIRGLIGARVSRGRIDIKITIRESNTSLVEFEINEEKALAYYNALLRLKDKLGLDAQIPLEMIAGAEGVIKPAESKKDVEVQWPLIKDSVDEALDFLDRMRRKEGEYISRDFIMRIENIETLLNTIESESRDLLLHYTERLKDRISVLTKDTIETDAGRIAQEAAFLADRSDISEEILRVKSHLNQFNIIMNSGEPAGRKLNFLLQEFNREFNTIGSKTEKAIVSHTIVDVKSEIEKLREQVQNIE</sequence>
<dbReference type="GO" id="GO:0016787">
    <property type="term" value="F:hydrolase activity"/>
    <property type="evidence" value="ECO:0007669"/>
    <property type="project" value="UniProtKB-KW"/>
</dbReference>
<keyword evidence="3" id="KW-0255">Endonuclease</keyword>
<reference evidence="8" key="1">
    <citation type="journal article" date="2011" name="Environ. Microbiol.">
        <title>Genomic insights into the metabolic potential of the polycyclic aromatic hydrocarbon degrading sulfate-reducing Deltaproteobacterium N47.</title>
        <authorList>
            <person name="Bergmann F."/>
            <person name="Selesi D."/>
            <person name="Weinmaier T."/>
            <person name="Tischler P."/>
            <person name="Rattei T."/>
            <person name="Meckenstock R.U."/>
        </authorList>
    </citation>
    <scope>NUCLEOTIDE SEQUENCE</scope>
</reference>
<organism evidence="8">
    <name type="scientific">uncultured Desulfobacterium sp</name>
    <dbReference type="NCBI Taxonomy" id="201089"/>
    <lineage>
        <taxon>Bacteria</taxon>
        <taxon>Pseudomonadati</taxon>
        <taxon>Thermodesulfobacteriota</taxon>
        <taxon>Desulfobacteria</taxon>
        <taxon>Desulfobacterales</taxon>
        <taxon>Desulfobacteriaceae</taxon>
        <taxon>Desulfobacterium</taxon>
        <taxon>environmental samples</taxon>
    </lineage>
</organism>
<evidence type="ECO:0008006" key="9">
    <source>
        <dbReference type="Google" id="ProtNLM"/>
    </source>
</evidence>
<comment type="cofactor">
    <cofactor evidence="1">
        <name>a divalent metal cation</name>
        <dbReference type="ChEBI" id="CHEBI:60240"/>
    </cofactor>
</comment>
<dbReference type="InterPro" id="IPR005229">
    <property type="entry name" value="YicC/YloC-like"/>
</dbReference>
<proteinExistence type="inferred from homology"/>
<dbReference type="EMBL" id="FR695875">
    <property type="protein sequence ID" value="CBX30434.1"/>
    <property type="molecule type" value="Genomic_DNA"/>
</dbReference>
<evidence type="ECO:0000256" key="2">
    <source>
        <dbReference type="ARBA" id="ARBA00022722"/>
    </source>
</evidence>
<dbReference type="NCBIfam" id="TIGR00255">
    <property type="entry name" value="YicC/YloC family endoribonuclease"/>
    <property type="match status" value="1"/>
</dbReference>
<dbReference type="AlphaFoldDB" id="E1YIP0"/>
<feature type="domain" description="Endoribonuclease YicC-like C-terminal" evidence="7">
    <location>
        <begin position="184"/>
        <end position="304"/>
    </location>
</feature>
<feature type="domain" description="Endoribonuclease YicC-like N-terminal" evidence="6">
    <location>
        <begin position="13"/>
        <end position="166"/>
    </location>
</feature>
<name>E1YIP0_9BACT</name>
<evidence type="ECO:0000256" key="1">
    <source>
        <dbReference type="ARBA" id="ARBA00001968"/>
    </source>
</evidence>
<keyword evidence="2" id="KW-0540">Nuclease</keyword>
<dbReference type="InterPro" id="IPR013551">
    <property type="entry name" value="YicC-like_C"/>
</dbReference>
<dbReference type="Pfam" id="PF03755">
    <property type="entry name" value="YicC-like_N"/>
    <property type="match status" value="1"/>
</dbReference>
<dbReference type="PANTHER" id="PTHR30636">
    <property type="entry name" value="UPF0701 PROTEIN YICC"/>
    <property type="match status" value="1"/>
</dbReference>
<dbReference type="PANTHER" id="PTHR30636:SF3">
    <property type="entry name" value="UPF0701 PROTEIN YICC"/>
    <property type="match status" value="1"/>
</dbReference>
<evidence type="ECO:0000256" key="5">
    <source>
        <dbReference type="ARBA" id="ARBA00035648"/>
    </source>
</evidence>
<dbReference type="GO" id="GO:0004521">
    <property type="term" value="F:RNA endonuclease activity"/>
    <property type="evidence" value="ECO:0007669"/>
    <property type="project" value="InterPro"/>
</dbReference>
<evidence type="ECO:0000259" key="7">
    <source>
        <dbReference type="Pfam" id="PF08340"/>
    </source>
</evidence>
<dbReference type="Pfam" id="PF08340">
    <property type="entry name" value="YicC-like_C"/>
    <property type="match status" value="1"/>
</dbReference>
<comment type="similarity">
    <text evidence="5">Belongs to the YicC/YloC family.</text>
</comment>
<accession>E1YIP0</accession>